<dbReference type="RefSeq" id="WP_134757395.1">
    <property type="nucleotide sequence ID" value="NZ_MYFO02000023.1"/>
</dbReference>
<organism evidence="1 2">
    <name type="scientific">Paenibacillus athensensis</name>
    <dbReference type="NCBI Taxonomy" id="1967502"/>
    <lineage>
        <taxon>Bacteria</taxon>
        <taxon>Bacillati</taxon>
        <taxon>Bacillota</taxon>
        <taxon>Bacilli</taxon>
        <taxon>Bacillales</taxon>
        <taxon>Paenibacillaceae</taxon>
        <taxon>Paenibacillus</taxon>
    </lineage>
</organism>
<comment type="caution">
    <text evidence="1">The sequence shown here is derived from an EMBL/GenBank/DDBJ whole genome shotgun (WGS) entry which is preliminary data.</text>
</comment>
<dbReference type="OrthoDB" id="9795626at2"/>
<dbReference type="InterPro" id="IPR017599">
    <property type="entry name" value="DNA_S_DndD"/>
</dbReference>
<gene>
    <name evidence="1" type="ORF">B5M42_23555</name>
</gene>
<dbReference type="InterPro" id="IPR027417">
    <property type="entry name" value="P-loop_NTPase"/>
</dbReference>
<dbReference type="SUPFAM" id="SSF52540">
    <property type="entry name" value="P-loop containing nucleoside triphosphate hydrolases"/>
    <property type="match status" value="2"/>
</dbReference>
<protein>
    <submittedName>
        <fullName evidence="1">DNA sulfur modification protein DndD</fullName>
    </submittedName>
</protein>
<dbReference type="NCBIfam" id="TIGR03185">
    <property type="entry name" value="DNA_S_dndD"/>
    <property type="match status" value="1"/>
</dbReference>
<sequence length="667" mass="78857">MKFTKIVIRNIGAYEGSQNEFLFDTSNEHNVVLFGGKNGAGKTTLLEALRLVLFGPLTYGFMTDNEIYYQHIRSLLNRSALRAGEPLYQLILHYTAIENYEVVSYVISRSWILKKDKLKESFQVKRNGDELNDREIDNFENKLREEFPPRLFELCLFDGEEISKIISEGQIHYYLQEASKILFNLDLFVNLEKDLQAYQNNQLVKQETSVKLNVKAELEKKLQAKKKELTSLELAISTNKQTIEQHQEKIMLLKRDFDMHGGLLKEQRQILLHSINEIEHKRKINSDKIRSFVNQLLPFYLVRELIEEVDQQMEREKHHESHALVHKQLNKAVWNSMLKKIAIDHEPVKKEYASIIYKEILNLFPLMAEPQIHLASFEQRSEIRTLMTRLQAINKEEFESLFLENGHLLEKAQTLRKTVEENDRTSEFTDILEQIEELTRQIEVQRQHLEQKDQHCVLLNEEIRTIQSELIKAHEKLHESKKNETTMLMTNKLLAVSNRFRAMQLRKKLDQVEQEARKMINLLFRKKNYIHRLYIDHEMFDLTLFDVEGERIVAERLSAGEKEMLMLSIISAMFKVSGWKLPFVFDTLLGRLDQEHRKELIQQFIPQCGEQVIVLSTDSEISEDQFHYIAPILAHCYTLEFNQDLHKIEIIKDRYFNISVRELTHEF</sequence>
<keyword evidence="2" id="KW-1185">Reference proteome</keyword>
<dbReference type="AlphaFoldDB" id="A0A4Y8PQZ9"/>
<accession>A0A4Y8PQZ9</accession>
<dbReference type="Gene3D" id="3.40.50.300">
    <property type="entry name" value="P-loop containing nucleotide triphosphate hydrolases"/>
    <property type="match status" value="2"/>
</dbReference>
<reference evidence="1 2" key="1">
    <citation type="submission" date="2017-03" db="EMBL/GenBank/DDBJ databases">
        <title>Isolation of Levoglucosan Utilizing Bacteria.</title>
        <authorList>
            <person name="Arya A.S."/>
        </authorList>
    </citation>
    <scope>NUCLEOTIDE SEQUENCE [LARGE SCALE GENOMIC DNA]</scope>
    <source>
        <strain evidence="1 2">MEC069</strain>
    </source>
</reference>
<dbReference type="Proteomes" id="UP000298246">
    <property type="component" value="Unassembled WGS sequence"/>
</dbReference>
<dbReference type="GO" id="GO:0000731">
    <property type="term" value="P:DNA synthesis involved in DNA repair"/>
    <property type="evidence" value="ECO:0007669"/>
    <property type="project" value="TreeGrafter"/>
</dbReference>
<evidence type="ECO:0000313" key="2">
    <source>
        <dbReference type="Proteomes" id="UP000298246"/>
    </source>
</evidence>
<proteinExistence type="predicted"/>
<dbReference type="PANTHER" id="PTHR32182">
    <property type="entry name" value="DNA REPLICATION AND REPAIR PROTEIN RECF"/>
    <property type="match status" value="1"/>
</dbReference>
<dbReference type="GO" id="GO:0006302">
    <property type="term" value="P:double-strand break repair"/>
    <property type="evidence" value="ECO:0007669"/>
    <property type="project" value="TreeGrafter"/>
</dbReference>
<dbReference type="EMBL" id="MYFO01000055">
    <property type="protein sequence ID" value="TFE83174.1"/>
    <property type="molecule type" value="Genomic_DNA"/>
</dbReference>
<name>A0A4Y8PQZ9_9BACL</name>
<evidence type="ECO:0000313" key="1">
    <source>
        <dbReference type="EMBL" id="TFE83174.1"/>
    </source>
</evidence>
<dbReference type="PANTHER" id="PTHR32182:SF0">
    <property type="entry name" value="DNA REPLICATION AND REPAIR PROTEIN RECF"/>
    <property type="match status" value="1"/>
</dbReference>